<evidence type="ECO:0000256" key="1">
    <source>
        <dbReference type="ARBA" id="ARBA00007454"/>
    </source>
</evidence>
<dbReference type="InterPro" id="IPR019835">
    <property type="entry name" value="SWIB_domain"/>
</dbReference>
<dbReference type="SUPFAM" id="SSF46785">
    <property type="entry name" value="Winged helix' DNA-binding domain"/>
    <property type="match status" value="1"/>
</dbReference>
<feature type="region of interest" description="Disordered" evidence="4">
    <location>
        <begin position="492"/>
        <end position="522"/>
    </location>
</feature>
<dbReference type="AlphaFoldDB" id="A0A899GCQ6"/>
<name>A0A899GCQ6_9ASCO</name>
<dbReference type="Pfam" id="PF18503">
    <property type="entry name" value="RPN6_C_helix"/>
    <property type="match status" value="1"/>
</dbReference>
<gene>
    <name evidence="7" type="ORF">MERGE_000755</name>
</gene>
<dbReference type="SMART" id="SM00151">
    <property type="entry name" value="SWIB"/>
    <property type="match status" value="1"/>
</dbReference>
<evidence type="ECO:0000313" key="7">
    <source>
        <dbReference type="EMBL" id="QSL66377.1"/>
    </source>
</evidence>
<feature type="domain" description="DM2" evidence="6">
    <location>
        <begin position="686"/>
        <end position="763"/>
    </location>
</feature>
<dbReference type="InterPro" id="IPR003121">
    <property type="entry name" value="SWIB_MDM2_domain"/>
</dbReference>
<organism evidence="7 8">
    <name type="scientific">Pneumocystis wakefieldiae</name>
    <dbReference type="NCBI Taxonomy" id="38082"/>
    <lineage>
        <taxon>Eukaryota</taxon>
        <taxon>Fungi</taxon>
        <taxon>Dikarya</taxon>
        <taxon>Ascomycota</taxon>
        <taxon>Taphrinomycotina</taxon>
        <taxon>Pneumocystomycetes</taxon>
        <taxon>Pneumocystaceae</taxon>
        <taxon>Pneumocystis</taxon>
    </lineage>
</organism>
<evidence type="ECO:0000256" key="4">
    <source>
        <dbReference type="SAM" id="MobiDB-lite"/>
    </source>
</evidence>
<dbReference type="Gene3D" id="1.10.245.10">
    <property type="entry name" value="SWIB/MDM2 domain"/>
    <property type="match status" value="1"/>
</dbReference>
<dbReference type="SMART" id="SM00088">
    <property type="entry name" value="PINT"/>
    <property type="match status" value="1"/>
</dbReference>
<dbReference type="Pfam" id="PF01399">
    <property type="entry name" value="PCI"/>
    <property type="match status" value="1"/>
</dbReference>
<dbReference type="InterPro" id="IPR036885">
    <property type="entry name" value="SWIB_MDM2_dom_sf"/>
</dbReference>
<dbReference type="InterPro" id="IPR000717">
    <property type="entry name" value="PCI_dom"/>
</dbReference>
<dbReference type="InterPro" id="IPR011990">
    <property type="entry name" value="TPR-like_helical_dom_sf"/>
</dbReference>
<proteinExistence type="inferred from homology"/>
<protein>
    <recommendedName>
        <fullName evidence="9">DM2 domain-containing protein</fullName>
    </recommendedName>
</protein>
<dbReference type="Pfam" id="PF02201">
    <property type="entry name" value="SWIB"/>
    <property type="match status" value="1"/>
</dbReference>
<dbReference type="Pfam" id="PF18055">
    <property type="entry name" value="RPN6_N"/>
    <property type="match status" value="1"/>
</dbReference>
<evidence type="ECO:0000259" key="5">
    <source>
        <dbReference type="PROSITE" id="PS50250"/>
    </source>
</evidence>
<accession>A0A899GCQ6</accession>
<dbReference type="InterPro" id="IPR040773">
    <property type="entry name" value="Rpn6_N"/>
</dbReference>
<keyword evidence="2" id="KW-0647">Proteasome</keyword>
<keyword evidence="8" id="KW-1185">Reference proteome</keyword>
<reference evidence="7" key="1">
    <citation type="submission" date="2020-06" db="EMBL/GenBank/DDBJ databases">
        <title>Genomes of multiple members of Pneumocystis genus reveal paths to human pathogen Pneumocystis jirovecii.</title>
        <authorList>
            <person name="Cisse O.H."/>
            <person name="Ma L."/>
            <person name="Dekker J."/>
            <person name="Khil P."/>
            <person name="Jo J."/>
            <person name="Brenchley J."/>
            <person name="Blair R."/>
            <person name="Pahar B."/>
            <person name="Chabe M."/>
            <person name="Van Rompay K.A."/>
            <person name="Keesler R."/>
            <person name="Sukura A."/>
            <person name="Hirsch V."/>
            <person name="Kutty G."/>
            <person name="Liu Y."/>
            <person name="Peng L."/>
            <person name="Chen J."/>
            <person name="Song J."/>
            <person name="Weissenbacher-Lang C."/>
            <person name="Xu J."/>
            <person name="Upham N.S."/>
            <person name="Stajich J.E."/>
            <person name="Cuomo C.A."/>
            <person name="Cushion M.T."/>
            <person name="Kovacs J.A."/>
        </authorList>
    </citation>
    <scope>NUCLEOTIDE SEQUENCE</scope>
    <source>
        <strain evidence="7">2A</strain>
    </source>
</reference>
<dbReference type="InterPro" id="IPR036390">
    <property type="entry name" value="WH_DNA-bd_sf"/>
</dbReference>
<dbReference type="SUPFAM" id="SSF47592">
    <property type="entry name" value="SWIB/MDM2 domain"/>
    <property type="match status" value="1"/>
</dbReference>
<evidence type="ECO:0000256" key="3">
    <source>
        <dbReference type="ARBA" id="ARBA00062507"/>
    </source>
</evidence>
<dbReference type="FunFam" id="1.25.40.570:FF:000016">
    <property type="entry name" value="26S proteasome regulatory subunit"/>
    <property type="match status" value="1"/>
</dbReference>
<comment type="similarity">
    <text evidence="1">Belongs to the proteasome subunit S9 family.</text>
</comment>
<evidence type="ECO:0000313" key="8">
    <source>
        <dbReference type="Proteomes" id="UP000663699"/>
    </source>
</evidence>
<dbReference type="Gene3D" id="1.25.40.570">
    <property type="match status" value="1"/>
</dbReference>
<sequence length="912" mass="106042">MEINKNNTCLEKAEVEMSTFEELEMHLIEQLKKDFSTDEKEMKQYEETLIKLGELYRDHRKLNELAELIQKSLVFLKNFAKAKTAKIVRTLIDLFSSVPDSLEFQINVTKETIDWATKNNRIFLKLSLETRIIGLYMKAKQYSKALQLADVLLIELKRLDDKFQLVEVYLLESQIYHAIKNIPKARASLTSAKTCANAIYCLPHIQTGLDLQSGILHAEEKDYNTAYSYFYEAFEGFSTTSDPRTVSTIKYLLLCKIMLNASNDVQSFISGKVAQKHAGRDLDAMSAVARAHQNRSLADFEKALHDYKNELRDDPIVYSHLTVLYDTLLKQNLSKIIEPFSRVELDHISKLIGICVSKIEEKLSQMILDKVFHGVLDQGTGCLIIFDEPEQDATYNAALDIIKHMNTVVDLLQEKVNFFFLKKIITKNRLPNSYENYLSIIFSFYVHKYFNHISTYKDIYISNVLQPPMNRTVPSNYVQNLYNISAQQQPNTVLGKRPIASSNESMKLPKTPKPRQRPTDRSISAKIEALVPDSKLYHELRDIERRLDAVITRKRFDIQDAINKGSKIKRTLRVFVSNISSDQPWQVTDRGLDHHAFDFDTGMTPTWTLRIEGRLLGNTDIAKERRKFSSFIKSIVVELDKNNRFSSNGNIAKWHKSSSNVEFDGLEIKRRGDMNIDIRILIYLNEHPEKYKLSPKLSQILDMKSETHPEIIMGLWEYIKFHKLQDDEEKRIINCDENLKEIFSMDRIFFPKIPEMINNHLLPMDPIVIKYTICTDKSVNISEFAYDIQVDIDDPIREKMINILSSISSQKKIEELDDQIASVIQEINSSKVKHSFFERFAQNPAVFIKKWLSSQSRDLEIILGDNDSRERIGIEDKQRSEFYSKDWVHESVFHYLSRQETKRMQELHSKQK</sequence>
<dbReference type="InterPro" id="IPR040780">
    <property type="entry name" value="Rpn6_C_helix"/>
</dbReference>
<evidence type="ECO:0000259" key="6">
    <source>
        <dbReference type="PROSITE" id="PS51925"/>
    </source>
</evidence>
<dbReference type="SMART" id="SM00753">
    <property type="entry name" value="PAM"/>
    <property type="match status" value="1"/>
</dbReference>
<feature type="domain" description="PCI" evidence="5">
    <location>
        <begin position="222"/>
        <end position="390"/>
    </location>
</feature>
<dbReference type="InterPro" id="IPR050871">
    <property type="entry name" value="26S_Proteasome/COP9_Components"/>
</dbReference>
<dbReference type="GO" id="GO:0000502">
    <property type="term" value="C:proteasome complex"/>
    <property type="evidence" value="ECO:0007669"/>
    <property type="project" value="UniProtKB-KW"/>
</dbReference>
<evidence type="ECO:0008006" key="9">
    <source>
        <dbReference type="Google" id="ProtNLM"/>
    </source>
</evidence>
<dbReference type="PANTHER" id="PTHR10678">
    <property type="entry name" value="26S PROTEASOME NON-ATPASE REGULATORY SUBUNIT 11/COP9 SIGNALOSOME COMPLEX SUBUNIT 2"/>
    <property type="match status" value="1"/>
</dbReference>
<dbReference type="Proteomes" id="UP000663699">
    <property type="component" value="Chromosome 11"/>
</dbReference>
<dbReference type="PROSITE" id="PS51925">
    <property type="entry name" value="SWIB_MDM2"/>
    <property type="match status" value="1"/>
</dbReference>
<dbReference type="OrthoDB" id="10263741at2759"/>
<evidence type="ECO:0000256" key="2">
    <source>
        <dbReference type="ARBA" id="ARBA00022942"/>
    </source>
</evidence>
<dbReference type="PROSITE" id="PS50250">
    <property type="entry name" value="PCI"/>
    <property type="match status" value="1"/>
</dbReference>
<comment type="subunit">
    <text evidence="3">Component of the lid subcomplex of the 19S proteasome regulatory particle complex (also named PA700 complex). The 26S proteasome consists of a 20S proteasome core and two 19S regulatory subunits.</text>
</comment>
<dbReference type="CDD" id="cd10568">
    <property type="entry name" value="SWIB_like"/>
    <property type="match status" value="1"/>
</dbReference>
<dbReference type="SUPFAM" id="SSF48452">
    <property type="entry name" value="TPR-like"/>
    <property type="match status" value="1"/>
</dbReference>
<dbReference type="EMBL" id="CP054542">
    <property type="protein sequence ID" value="QSL66377.1"/>
    <property type="molecule type" value="Genomic_DNA"/>
</dbReference>